<evidence type="ECO:0008006" key="5">
    <source>
        <dbReference type="Google" id="ProtNLM"/>
    </source>
</evidence>
<feature type="compositionally biased region" description="Basic and acidic residues" evidence="1">
    <location>
        <begin position="369"/>
        <end position="378"/>
    </location>
</feature>
<dbReference type="STRING" id="1884261.A0A5C3QWH2"/>
<keyword evidence="2" id="KW-0812">Transmembrane</keyword>
<feature type="transmembrane region" description="Helical" evidence="2">
    <location>
        <begin position="172"/>
        <end position="194"/>
    </location>
</feature>
<keyword evidence="4" id="KW-1185">Reference proteome</keyword>
<evidence type="ECO:0000256" key="2">
    <source>
        <dbReference type="SAM" id="Phobius"/>
    </source>
</evidence>
<protein>
    <recommendedName>
        <fullName evidence="5">Tetraspanin Tsp2</fullName>
    </recommendedName>
</protein>
<accession>A0A5C3QWH2</accession>
<evidence type="ECO:0000313" key="3">
    <source>
        <dbReference type="EMBL" id="TFL02704.1"/>
    </source>
</evidence>
<feature type="transmembrane region" description="Helical" evidence="2">
    <location>
        <begin position="267"/>
        <end position="287"/>
    </location>
</feature>
<dbReference type="EMBL" id="ML178822">
    <property type="protein sequence ID" value="TFL02704.1"/>
    <property type="molecule type" value="Genomic_DNA"/>
</dbReference>
<keyword evidence="2" id="KW-1133">Transmembrane helix</keyword>
<sequence length="378" mass="41983">MFLGSRNNSSSSLGGAGGSLTVNYVPSKFATGLLSPGARRRKRKGAFDTGLPKQGGGVEAFKSGEARLPGEVDEDYDGVDAGSGWFGAKKQKKLRWNKFKWWLFIANTCLTLWTLIGLIICLLTWFKVWDQSDIILVGNTTELILCTLVSSLGVLNALIGWAGILLNNRAFLAWWSFLNWIVFALLLAPGYLTFRRRRLNLEGKINQEWSQFLSPAGRLRIQDQLGCCGFFSPFVGATMSQTCYSRSVLPGCKLQYLQFQRMALSRFYAAAFSVVPLQMAIMLVGLLCSNHVTYRFGKGMMPPAYRLSMNSMAVIMENYANQLAEQYGSDVATDMLAKSRSNISLNHNDGLQSPTSAVPLQTTMHNHRKYDSVQRADS</sequence>
<organism evidence="3 4">
    <name type="scientific">Pterulicium gracile</name>
    <dbReference type="NCBI Taxonomy" id="1884261"/>
    <lineage>
        <taxon>Eukaryota</taxon>
        <taxon>Fungi</taxon>
        <taxon>Dikarya</taxon>
        <taxon>Basidiomycota</taxon>
        <taxon>Agaricomycotina</taxon>
        <taxon>Agaricomycetes</taxon>
        <taxon>Agaricomycetidae</taxon>
        <taxon>Agaricales</taxon>
        <taxon>Pleurotineae</taxon>
        <taxon>Pterulaceae</taxon>
        <taxon>Pterulicium</taxon>
    </lineage>
</organism>
<keyword evidence="2" id="KW-0472">Membrane</keyword>
<feature type="region of interest" description="Disordered" evidence="1">
    <location>
        <begin position="347"/>
        <end position="378"/>
    </location>
</feature>
<name>A0A5C3QWH2_9AGAR</name>
<dbReference type="Proteomes" id="UP000305067">
    <property type="component" value="Unassembled WGS sequence"/>
</dbReference>
<feature type="transmembrane region" description="Helical" evidence="2">
    <location>
        <begin position="143"/>
        <end position="166"/>
    </location>
</feature>
<feature type="compositionally biased region" description="Polar residues" evidence="1">
    <location>
        <begin position="347"/>
        <end position="364"/>
    </location>
</feature>
<proteinExistence type="predicted"/>
<gene>
    <name evidence="3" type="ORF">BDV98DRAFT_547276</name>
</gene>
<evidence type="ECO:0000313" key="4">
    <source>
        <dbReference type="Proteomes" id="UP000305067"/>
    </source>
</evidence>
<dbReference type="OrthoDB" id="2156690at2759"/>
<evidence type="ECO:0000256" key="1">
    <source>
        <dbReference type="SAM" id="MobiDB-lite"/>
    </source>
</evidence>
<feature type="transmembrane region" description="Helical" evidence="2">
    <location>
        <begin position="101"/>
        <end position="123"/>
    </location>
</feature>
<reference evidence="3 4" key="1">
    <citation type="journal article" date="2019" name="Nat. Ecol. Evol.">
        <title>Megaphylogeny resolves global patterns of mushroom evolution.</title>
        <authorList>
            <person name="Varga T."/>
            <person name="Krizsan K."/>
            <person name="Foldi C."/>
            <person name="Dima B."/>
            <person name="Sanchez-Garcia M."/>
            <person name="Sanchez-Ramirez S."/>
            <person name="Szollosi G.J."/>
            <person name="Szarkandi J.G."/>
            <person name="Papp V."/>
            <person name="Albert L."/>
            <person name="Andreopoulos W."/>
            <person name="Angelini C."/>
            <person name="Antonin V."/>
            <person name="Barry K.W."/>
            <person name="Bougher N.L."/>
            <person name="Buchanan P."/>
            <person name="Buyck B."/>
            <person name="Bense V."/>
            <person name="Catcheside P."/>
            <person name="Chovatia M."/>
            <person name="Cooper J."/>
            <person name="Damon W."/>
            <person name="Desjardin D."/>
            <person name="Finy P."/>
            <person name="Geml J."/>
            <person name="Haridas S."/>
            <person name="Hughes K."/>
            <person name="Justo A."/>
            <person name="Karasinski D."/>
            <person name="Kautmanova I."/>
            <person name="Kiss B."/>
            <person name="Kocsube S."/>
            <person name="Kotiranta H."/>
            <person name="LaButti K.M."/>
            <person name="Lechner B.E."/>
            <person name="Liimatainen K."/>
            <person name="Lipzen A."/>
            <person name="Lukacs Z."/>
            <person name="Mihaltcheva S."/>
            <person name="Morgado L.N."/>
            <person name="Niskanen T."/>
            <person name="Noordeloos M.E."/>
            <person name="Ohm R.A."/>
            <person name="Ortiz-Santana B."/>
            <person name="Ovrebo C."/>
            <person name="Racz N."/>
            <person name="Riley R."/>
            <person name="Savchenko A."/>
            <person name="Shiryaev A."/>
            <person name="Soop K."/>
            <person name="Spirin V."/>
            <person name="Szebenyi C."/>
            <person name="Tomsovsky M."/>
            <person name="Tulloss R.E."/>
            <person name="Uehling J."/>
            <person name="Grigoriev I.V."/>
            <person name="Vagvolgyi C."/>
            <person name="Papp T."/>
            <person name="Martin F.M."/>
            <person name="Miettinen O."/>
            <person name="Hibbett D.S."/>
            <person name="Nagy L.G."/>
        </authorList>
    </citation>
    <scope>NUCLEOTIDE SEQUENCE [LARGE SCALE GENOMIC DNA]</scope>
    <source>
        <strain evidence="3 4">CBS 309.79</strain>
    </source>
</reference>
<dbReference type="AlphaFoldDB" id="A0A5C3QWH2"/>